<evidence type="ECO:0000313" key="4">
    <source>
        <dbReference type="Proteomes" id="UP000826656"/>
    </source>
</evidence>
<keyword evidence="4" id="KW-1185">Reference proteome</keyword>
<dbReference type="PANTHER" id="PTHR48258">
    <property type="entry name" value="DUF4218 DOMAIN-CONTAINING PROTEIN-RELATED"/>
    <property type="match status" value="1"/>
</dbReference>
<dbReference type="PANTHER" id="PTHR48258:SF11">
    <property type="entry name" value="TDCA1-ORF2 PROTEIN"/>
    <property type="match status" value="1"/>
</dbReference>
<dbReference type="Pfam" id="PF13952">
    <property type="entry name" value="DUF4216"/>
    <property type="match status" value="1"/>
</dbReference>
<evidence type="ECO:0000313" key="3">
    <source>
        <dbReference type="EMBL" id="KAH0757582.1"/>
    </source>
</evidence>
<feature type="domain" description="DUF4216" evidence="2">
    <location>
        <begin position="77"/>
        <end position="135"/>
    </location>
</feature>
<gene>
    <name evidence="3" type="ORF">KY290_021075</name>
</gene>
<protein>
    <recommendedName>
        <fullName evidence="2">DUF4216 domain-containing protein</fullName>
    </recommendedName>
</protein>
<dbReference type="EMBL" id="JAIVGD010000015">
    <property type="protein sequence ID" value="KAH0757582.1"/>
    <property type="molecule type" value="Genomic_DNA"/>
</dbReference>
<sequence length="310" mass="35702">MKFNHFSKNFHKFIVRPLNKVQMWSGIDNSLVGYKKRFHVQEYDQYLKIHNCGVAVVGETGEEQKHMNYYGELTEVLELQFVGERRLTLFRCKWFDVYDQKRGVKMDEYGFVSVNHRRCLKINEPFVLASQASQVDMNPLKTLKYEMRQASKIPKHELIQPGALAKGLGQSLKVMSTTRVNAEQRTLISKNRSYNATTSKLNKLADNSFHVNPCFDEKEDNGLLREGAEMNQYTLTSDARARGQSLGINAEKMTLIGKNRSTTTTSSRNKPAKTSIPIPHNFYPMEDNDTLFLEVEMTRDAQRSDNLQKS</sequence>
<organism evidence="3 4">
    <name type="scientific">Solanum tuberosum</name>
    <name type="common">Potato</name>
    <dbReference type="NCBI Taxonomy" id="4113"/>
    <lineage>
        <taxon>Eukaryota</taxon>
        <taxon>Viridiplantae</taxon>
        <taxon>Streptophyta</taxon>
        <taxon>Embryophyta</taxon>
        <taxon>Tracheophyta</taxon>
        <taxon>Spermatophyta</taxon>
        <taxon>Magnoliopsida</taxon>
        <taxon>eudicotyledons</taxon>
        <taxon>Gunneridae</taxon>
        <taxon>Pentapetalae</taxon>
        <taxon>asterids</taxon>
        <taxon>lamiids</taxon>
        <taxon>Solanales</taxon>
        <taxon>Solanaceae</taxon>
        <taxon>Solanoideae</taxon>
        <taxon>Solaneae</taxon>
        <taxon>Solanum</taxon>
    </lineage>
</organism>
<evidence type="ECO:0000256" key="1">
    <source>
        <dbReference type="SAM" id="MobiDB-lite"/>
    </source>
</evidence>
<evidence type="ECO:0000259" key="2">
    <source>
        <dbReference type="Pfam" id="PF13952"/>
    </source>
</evidence>
<feature type="region of interest" description="Disordered" evidence="1">
    <location>
        <begin position="259"/>
        <end position="281"/>
    </location>
</feature>
<reference evidence="3 4" key="1">
    <citation type="journal article" date="2021" name="bioRxiv">
        <title>Chromosome-scale and haplotype-resolved genome assembly of a tetraploid potato cultivar.</title>
        <authorList>
            <person name="Sun H."/>
            <person name="Jiao W.-B."/>
            <person name="Krause K."/>
            <person name="Campoy J.A."/>
            <person name="Goel M."/>
            <person name="Folz-Donahue K."/>
            <person name="Kukat C."/>
            <person name="Huettel B."/>
            <person name="Schneeberger K."/>
        </authorList>
    </citation>
    <scope>NUCLEOTIDE SEQUENCE [LARGE SCALE GENOMIC DNA]</scope>
    <source>
        <strain evidence="3">SolTubOtavaFocal</strain>
        <tissue evidence="3">Leaves</tissue>
    </source>
</reference>
<dbReference type="Proteomes" id="UP000826656">
    <property type="component" value="Unassembled WGS sequence"/>
</dbReference>
<proteinExistence type="predicted"/>
<accession>A0ABQ7V2I6</accession>
<dbReference type="InterPro" id="IPR025312">
    <property type="entry name" value="DUF4216"/>
</dbReference>
<name>A0ABQ7V2I6_SOLTU</name>
<comment type="caution">
    <text evidence="3">The sequence shown here is derived from an EMBL/GenBank/DDBJ whole genome shotgun (WGS) entry which is preliminary data.</text>
</comment>